<evidence type="ECO:0000256" key="5">
    <source>
        <dbReference type="ARBA" id="ARBA00022801"/>
    </source>
</evidence>
<reference evidence="12 13" key="1">
    <citation type="submission" date="2009-05" db="EMBL/GenBank/DDBJ databases">
        <authorList>
            <person name="Setubal J.C."/>
            <person name="Boyle S."/>
            <person name="Crasta O.R."/>
            <person name="Gillespie J.J."/>
            <person name="Kenyon R.W."/>
            <person name="Lu J."/>
            <person name="Mane S."/>
            <person name="Nagrani S."/>
            <person name="Shallom J.M."/>
            <person name="Shallom S."/>
            <person name="Shukla M."/>
            <person name="Snyder E.E."/>
            <person name="Sobral B.W."/>
            <person name="Wattam A.R."/>
            <person name="Will R."/>
            <person name="Williams K."/>
            <person name="Yoo H."/>
            <person name="Munk C."/>
            <person name="Tapia R."/>
            <person name="Green L."/>
            <person name="Rogers Y."/>
            <person name="Detter J.C."/>
            <person name="Bruce D."/>
            <person name="Brettin T.S."/>
            <person name="Tsolis R."/>
        </authorList>
    </citation>
    <scope>NUCLEOTIDE SEQUENCE [LARGE SCALE GENOMIC DNA]</scope>
    <source>
        <strain evidence="12 13">LMG 3301</strain>
    </source>
</reference>
<dbReference type="PANTHER" id="PTHR30582">
    <property type="entry name" value="L,D-TRANSPEPTIDASE"/>
    <property type="match status" value="1"/>
</dbReference>
<dbReference type="AlphaFoldDB" id="C4WJP7"/>
<dbReference type="UniPathway" id="UPA00219"/>
<dbReference type="GO" id="GO:0016757">
    <property type="term" value="F:glycosyltransferase activity"/>
    <property type="evidence" value="ECO:0007669"/>
    <property type="project" value="UniProtKB-KW"/>
</dbReference>
<dbReference type="GO" id="GO:0018104">
    <property type="term" value="P:peptidoglycan-protein cross-linking"/>
    <property type="evidence" value="ECO:0007669"/>
    <property type="project" value="TreeGrafter"/>
</dbReference>
<dbReference type="FunFam" id="2.40.440.10:FF:000002">
    <property type="entry name" value="L,D-transpeptidase ErfK/SrfK"/>
    <property type="match status" value="1"/>
</dbReference>
<keyword evidence="7 9" id="KW-0573">Peptidoglycan synthesis</keyword>
<dbReference type="HOGENOM" id="CLU_042399_0_0_5"/>
<comment type="pathway">
    <text evidence="1 9">Cell wall biogenesis; peptidoglycan biosynthesis.</text>
</comment>
<dbReference type="SUPFAM" id="SSF141523">
    <property type="entry name" value="L,D-transpeptidase catalytic domain-like"/>
    <property type="match status" value="1"/>
</dbReference>
<gene>
    <name evidence="12" type="ORF">OINT_1001259</name>
</gene>
<sequence>MLQLGNRLLRIALQNGGSELRTGSLCSKQGESLVAINAAGVSPLCLIFREPNMFSRRILMAGIASLCIGATAPAFAASPVSAEAQLNEAAASVQQVALSSDTKANPEKPKKKKASKNGNAVKANKYNIDPKFRAQEVAFTGYKPGTIVIDPKQRFLYLVETSSTARRYGIAVGKQGLEFKGTGTINAKREWPRWIPTKEMIERDPAHYGRFKNGMDGGPGNPLGSRALYLFQGNKDTYIRIHGTVQPWTIGSSASNGCFRMINEDVMDLYERVGLGTEVVVL</sequence>
<accession>C4WJP7</accession>
<evidence type="ECO:0000256" key="4">
    <source>
        <dbReference type="ARBA" id="ARBA00022679"/>
    </source>
</evidence>
<dbReference type="EMBL" id="ACQA01000001">
    <property type="protein sequence ID" value="EEQ95859.1"/>
    <property type="molecule type" value="Genomic_DNA"/>
</dbReference>
<comment type="caution">
    <text evidence="12">The sequence shown here is derived from an EMBL/GenBank/DDBJ whole genome shotgun (WGS) entry which is preliminary data.</text>
</comment>
<feature type="region of interest" description="Disordered" evidence="10">
    <location>
        <begin position="97"/>
        <end position="120"/>
    </location>
</feature>
<dbReference type="InterPro" id="IPR050979">
    <property type="entry name" value="LD-transpeptidase"/>
</dbReference>
<feature type="active site" description="Proton donor/acceptor" evidence="9">
    <location>
        <position position="242"/>
    </location>
</feature>
<evidence type="ECO:0000256" key="8">
    <source>
        <dbReference type="ARBA" id="ARBA00023316"/>
    </source>
</evidence>
<keyword evidence="3" id="KW-0328">Glycosyltransferase</keyword>
<evidence type="ECO:0000256" key="1">
    <source>
        <dbReference type="ARBA" id="ARBA00004752"/>
    </source>
</evidence>
<dbReference type="Gene3D" id="2.40.440.10">
    <property type="entry name" value="L,D-transpeptidase catalytic domain-like"/>
    <property type="match status" value="1"/>
</dbReference>
<name>C4WJP7_9HYPH</name>
<proteinExistence type="inferred from homology"/>
<feature type="active site" description="Nucleophile" evidence="9">
    <location>
        <position position="258"/>
    </location>
</feature>
<feature type="domain" description="L,D-TPase catalytic" evidence="11">
    <location>
        <begin position="145"/>
        <end position="282"/>
    </location>
</feature>
<dbReference type="Pfam" id="PF03734">
    <property type="entry name" value="YkuD"/>
    <property type="match status" value="1"/>
</dbReference>
<comment type="similarity">
    <text evidence="2">Belongs to the YkuD family.</text>
</comment>
<evidence type="ECO:0000256" key="2">
    <source>
        <dbReference type="ARBA" id="ARBA00005992"/>
    </source>
</evidence>
<evidence type="ECO:0000313" key="12">
    <source>
        <dbReference type="EMBL" id="EEQ95859.1"/>
    </source>
</evidence>
<dbReference type="InterPro" id="IPR005490">
    <property type="entry name" value="LD_TPept_cat_dom"/>
</dbReference>
<dbReference type="InterPro" id="IPR038063">
    <property type="entry name" value="Transpep_catalytic_dom"/>
</dbReference>
<evidence type="ECO:0000256" key="6">
    <source>
        <dbReference type="ARBA" id="ARBA00022960"/>
    </source>
</evidence>
<keyword evidence="4" id="KW-0808">Transferase</keyword>
<dbReference type="GO" id="GO:0071972">
    <property type="term" value="F:peptidoglycan L,D-transpeptidase activity"/>
    <property type="evidence" value="ECO:0007669"/>
    <property type="project" value="TreeGrafter"/>
</dbReference>
<evidence type="ECO:0000256" key="10">
    <source>
        <dbReference type="SAM" id="MobiDB-lite"/>
    </source>
</evidence>
<dbReference type="Proteomes" id="UP000004386">
    <property type="component" value="Unassembled WGS sequence"/>
</dbReference>
<dbReference type="GO" id="GO:0008360">
    <property type="term" value="P:regulation of cell shape"/>
    <property type="evidence" value="ECO:0007669"/>
    <property type="project" value="UniProtKB-UniRule"/>
</dbReference>
<evidence type="ECO:0000313" key="13">
    <source>
        <dbReference type="Proteomes" id="UP000004386"/>
    </source>
</evidence>
<keyword evidence="8 9" id="KW-0961">Cell wall biogenesis/degradation</keyword>
<dbReference type="PANTHER" id="PTHR30582:SF24">
    <property type="entry name" value="L,D-TRANSPEPTIDASE ERFK_SRFK-RELATED"/>
    <property type="match status" value="1"/>
</dbReference>
<evidence type="ECO:0000256" key="3">
    <source>
        <dbReference type="ARBA" id="ARBA00022676"/>
    </source>
</evidence>
<evidence type="ECO:0000256" key="7">
    <source>
        <dbReference type="ARBA" id="ARBA00022984"/>
    </source>
</evidence>
<organism evidence="12 13">
    <name type="scientific">Brucella intermedia LMG 3301</name>
    <dbReference type="NCBI Taxonomy" id="641118"/>
    <lineage>
        <taxon>Bacteria</taxon>
        <taxon>Pseudomonadati</taxon>
        <taxon>Pseudomonadota</taxon>
        <taxon>Alphaproteobacteria</taxon>
        <taxon>Hyphomicrobiales</taxon>
        <taxon>Brucellaceae</taxon>
        <taxon>Brucella/Ochrobactrum group</taxon>
        <taxon>Brucella</taxon>
    </lineage>
</organism>
<protein>
    <submittedName>
        <fullName evidence="12">ErfK/YbiS/YcfS/YnhG family protein</fullName>
    </submittedName>
</protein>
<evidence type="ECO:0000256" key="9">
    <source>
        <dbReference type="PROSITE-ProRule" id="PRU01373"/>
    </source>
</evidence>
<dbReference type="PROSITE" id="PS52029">
    <property type="entry name" value="LD_TPASE"/>
    <property type="match status" value="1"/>
</dbReference>
<evidence type="ECO:0000259" key="11">
    <source>
        <dbReference type="PROSITE" id="PS52029"/>
    </source>
</evidence>
<keyword evidence="6 9" id="KW-0133">Cell shape</keyword>
<dbReference type="GO" id="GO:0005576">
    <property type="term" value="C:extracellular region"/>
    <property type="evidence" value="ECO:0007669"/>
    <property type="project" value="TreeGrafter"/>
</dbReference>
<dbReference type="CDD" id="cd16913">
    <property type="entry name" value="YkuD_like"/>
    <property type="match status" value="1"/>
</dbReference>
<dbReference type="GO" id="GO:0071555">
    <property type="term" value="P:cell wall organization"/>
    <property type="evidence" value="ECO:0007669"/>
    <property type="project" value="UniProtKB-UniRule"/>
</dbReference>
<keyword evidence="5" id="KW-0378">Hydrolase</keyword>